<feature type="domain" description="HTH marR-type" evidence="2">
    <location>
        <begin position="19"/>
        <end position="68"/>
    </location>
</feature>
<proteinExistence type="inferred from homology"/>
<dbReference type="SUPFAM" id="SSF46785">
    <property type="entry name" value="Winged helix' DNA-binding domain"/>
    <property type="match status" value="1"/>
</dbReference>
<reference evidence="3 4" key="1">
    <citation type="journal article" date="2019" name="Int. J. Syst. Evol. Microbiol.">
        <title>The Global Catalogue of Microorganisms (GCM) 10K type strain sequencing project: providing services to taxonomists for standard genome sequencing and annotation.</title>
        <authorList>
            <consortium name="The Broad Institute Genomics Platform"/>
            <consortium name="The Broad Institute Genome Sequencing Center for Infectious Disease"/>
            <person name="Wu L."/>
            <person name="Ma J."/>
        </authorList>
    </citation>
    <scope>NUCLEOTIDE SEQUENCE [LARGE SCALE GENOMIC DNA]</scope>
    <source>
        <strain evidence="3 4">JCM 15313</strain>
    </source>
</reference>
<dbReference type="PANTHER" id="PTHR18964:SF149">
    <property type="entry name" value="BIFUNCTIONAL UDP-N-ACETYLGLUCOSAMINE 2-EPIMERASE_N-ACETYLMANNOSAMINE KINASE"/>
    <property type="match status" value="1"/>
</dbReference>
<dbReference type="InterPro" id="IPR043129">
    <property type="entry name" value="ATPase_NBD"/>
</dbReference>
<dbReference type="InterPro" id="IPR036388">
    <property type="entry name" value="WH-like_DNA-bd_sf"/>
</dbReference>
<comment type="caution">
    <text evidence="3">The sequence shown here is derived from an EMBL/GenBank/DDBJ whole genome shotgun (WGS) entry which is preliminary data.</text>
</comment>
<comment type="similarity">
    <text evidence="1">Belongs to the ROK (NagC/XylR) family.</text>
</comment>
<dbReference type="PANTHER" id="PTHR18964">
    <property type="entry name" value="ROK (REPRESSOR, ORF, KINASE) FAMILY"/>
    <property type="match status" value="1"/>
</dbReference>
<keyword evidence="4" id="KW-1185">Reference proteome</keyword>
<evidence type="ECO:0000313" key="4">
    <source>
        <dbReference type="Proteomes" id="UP001501585"/>
    </source>
</evidence>
<organism evidence="3 4">
    <name type="scientific">Nocardiopsis rhodophaea</name>
    <dbReference type="NCBI Taxonomy" id="280238"/>
    <lineage>
        <taxon>Bacteria</taxon>
        <taxon>Bacillati</taxon>
        <taxon>Actinomycetota</taxon>
        <taxon>Actinomycetes</taxon>
        <taxon>Streptosporangiales</taxon>
        <taxon>Nocardiopsidaceae</taxon>
        <taxon>Nocardiopsis</taxon>
    </lineage>
</organism>
<dbReference type="InterPro" id="IPR000600">
    <property type="entry name" value="ROK"/>
</dbReference>
<dbReference type="EMBL" id="BAAAPC010000013">
    <property type="protein sequence ID" value="GAA2001949.1"/>
    <property type="molecule type" value="Genomic_DNA"/>
</dbReference>
<evidence type="ECO:0000313" key="3">
    <source>
        <dbReference type="EMBL" id="GAA2001949.1"/>
    </source>
</evidence>
<accession>A0ABN2T907</accession>
<evidence type="ECO:0000256" key="1">
    <source>
        <dbReference type="ARBA" id="ARBA00006479"/>
    </source>
</evidence>
<dbReference type="Proteomes" id="UP001501585">
    <property type="component" value="Unassembled WGS sequence"/>
</dbReference>
<dbReference type="RefSeq" id="WP_344103910.1">
    <property type="nucleotide sequence ID" value="NZ_BAAAPC010000013.1"/>
</dbReference>
<dbReference type="Pfam" id="PF12802">
    <property type="entry name" value="MarR_2"/>
    <property type="match status" value="1"/>
</dbReference>
<gene>
    <name evidence="3" type="ORF">GCM10009799_31390</name>
</gene>
<dbReference type="Pfam" id="PF00480">
    <property type="entry name" value="ROK"/>
    <property type="match status" value="1"/>
</dbReference>
<name>A0ABN2T907_9ACTN</name>
<evidence type="ECO:0000259" key="2">
    <source>
        <dbReference type="Pfam" id="PF12802"/>
    </source>
</evidence>
<dbReference type="SUPFAM" id="SSF53067">
    <property type="entry name" value="Actin-like ATPase domain"/>
    <property type="match status" value="1"/>
</dbReference>
<protein>
    <submittedName>
        <fullName evidence="3">ROK family transcriptional regulator</fullName>
    </submittedName>
</protein>
<sequence>MSRRPGTPRLLRQLNDRAALELLLSSGPMTRTQLGRETGLSKVTASQLLSRLEERELVHVVGSQAGGRGPNAALYAVVPSSAYVAALDVSATGVSAAVADITGQVVGEISIDPTAAPDPVELVHTTVLKLLESADIPQDRLSSCIIGTPGVVDPRSGDVRFSFDLHAWHGGVLERLRAGLRSAVTIQNDVNLAALAEHAEGAAEDTSDFVLIWLGSGGGVGMAIVLDDRIHTGYSGGAGEIGYLPVPGAPLPDDVGLPGGYQSLRTAYGRPSLAHGFQALVGAQAIIELAAEHGFAGSDVDPGDAANVTAVLSAAREAGPEGEAFLDEFAERIARGVASVCVVLDPGLVVLGGEMAQAVGADLARRVADATTRIGPNAPKVDIGRVDSPVLRGALLSALQQAREEVFSSTLAPPRT</sequence>
<dbReference type="InterPro" id="IPR036390">
    <property type="entry name" value="WH_DNA-bd_sf"/>
</dbReference>
<dbReference type="Gene3D" id="3.30.420.40">
    <property type="match status" value="2"/>
</dbReference>
<dbReference type="Gene3D" id="1.10.10.10">
    <property type="entry name" value="Winged helix-like DNA-binding domain superfamily/Winged helix DNA-binding domain"/>
    <property type="match status" value="1"/>
</dbReference>
<dbReference type="InterPro" id="IPR000835">
    <property type="entry name" value="HTH_MarR-typ"/>
</dbReference>